<dbReference type="Gene3D" id="2.130.10.10">
    <property type="entry name" value="YVTN repeat-like/Quinoprotein amine dehydrogenase"/>
    <property type="match status" value="4"/>
</dbReference>
<dbReference type="InterPro" id="IPR019775">
    <property type="entry name" value="WD40_repeat_CS"/>
</dbReference>
<dbReference type="PANTHER" id="PTHR19879:SF9">
    <property type="entry name" value="TRANSCRIPTION INITIATION FACTOR TFIID SUBUNIT 5"/>
    <property type="match status" value="1"/>
</dbReference>
<evidence type="ECO:0000256" key="5">
    <source>
        <dbReference type="SAM" id="MobiDB-lite"/>
    </source>
</evidence>
<dbReference type="InterPro" id="IPR001680">
    <property type="entry name" value="WD40_rpt"/>
</dbReference>
<protein>
    <submittedName>
        <fullName evidence="8">WD-40 repeat-containing protein</fullName>
    </submittedName>
</protein>
<comment type="caution">
    <text evidence="8">The sequence shown here is derived from an EMBL/GenBank/DDBJ whole genome shotgun (WGS) entry which is preliminary data.</text>
</comment>
<keyword evidence="1 3" id="KW-0853">WD repeat</keyword>
<dbReference type="InterPro" id="IPR015943">
    <property type="entry name" value="WD40/YVTN_repeat-like_dom_sf"/>
</dbReference>
<dbReference type="Gene3D" id="3.40.50.300">
    <property type="entry name" value="P-loop containing nucleotide triphosphate hydrolases"/>
    <property type="match status" value="1"/>
</dbReference>
<feature type="coiled-coil region" evidence="4">
    <location>
        <begin position="711"/>
        <end position="738"/>
    </location>
</feature>
<keyword evidence="2" id="KW-0677">Repeat</keyword>
<feature type="region of interest" description="Disordered" evidence="5">
    <location>
        <begin position="1039"/>
        <end position="1069"/>
    </location>
</feature>
<feature type="compositionally biased region" description="Basic and acidic residues" evidence="5">
    <location>
        <begin position="1039"/>
        <end position="1056"/>
    </location>
</feature>
<keyword evidence="9" id="KW-1185">Reference proteome</keyword>
<dbReference type="PROSITE" id="PS50294">
    <property type="entry name" value="WD_REPEATS_REGION"/>
    <property type="match status" value="1"/>
</dbReference>
<dbReference type="GO" id="GO:0004197">
    <property type="term" value="F:cysteine-type endopeptidase activity"/>
    <property type="evidence" value="ECO:0007669"/>
    <property type="project" value="InterPro"/>
</dbReference>
<evidence type="ECO:0000256" key="3">
    <source>
        <dbReference type="PROSITE-ProRule" id="PRU00221"/>
    </source>
</evidence>
<organism evidence="8 9">
    <name type="scientific">Actinomadura pelletieri DSM 43383</name>
    <dbReference type="NCBI Taxonomy" id="1120940"/>
    <lineage>
        <taxon>Bacteria</taxon>
        <taxon>Bacillati</taxon>
        <taxon>Actinomycetota</taxon>
        <taxon>Actinomycetes</taxon>
        <taxon>Streptosporangiales</taxon>
        <taxon>Thermomonosporaceae</taxon>
        <taxon>Actinomadura</taxon>
    </lineage>
</organism>
<dbReference type="GO" id="GO:0006508">
    <property type="term" value="P:proteolysis"/>
    <property type="evidence" value="ECO:0007669"/>
    <property type="project" value="InterPro"/>
</dbReference>
<feature type="domain" description="Peptidase C14 caspase" evidence="6">
    <location>
        <begin position="67"/>
        <end position="204"/>
    </location>
</feature>
<feature type="repeat" description="WD" evidence="3">
    <location>
        <begin position="921"/>
        <end position="953"/>
    </location>
</feature>
<dbReference type="Pfam" id="PF20703">
    <property type="entry name" value="nSTAND1"/>
    <property type="match status" value="1"/>
</dbReference>
<dbReference type="SMART" id="SM00320">
    <property type="entry name" value="WD40"/>
    <property type="match status" value="8"/>
</dbReference>
<dbReference type="SUPFAM" id="SSF50978">
    <property type="entry name" value="WD40 repeat-like"/>
    <property type="match status" value="2"/>
</dbReference>
<dbReference type="EMBL" id="RBWU01000001">
    <property type="protein sequence ID" value="RKS79338.1"/>
    <property type="molecule type" value="Genomic_DNA"/>
</dbReference>
<dbReference type="PROSITE" id="PS50082">
    <property type="entry name" value="WD_REPEATS_2"/>
    <property type="match status" value="2"/>
</dbReference>
<dbReference type="PANTHER" id="PTHR19879">
    <property type="entry name" value="TRANSCRIPTION INITIATION FACTOR TFIID"/>
    <property type="match status" value="1"/>
</dbReference>
<dbReference type="Proteomes" id="UP000274601">
    <property type="component" value="Unassembled WGS sequence"/>
</dbReference>
<dbReference type="Pfam" id="PF00656">
    <property type="entry name" value="Peptidase_C14"/>
    <property type="match status" value="1"/>
</dbReference>
<evidence type="ECO:0000256" key="2">
    <source>
        <dbReference type="ARBA" id="ARBA00022737"/>
    </source>
</evidence>
<gene>
    <name evidence="8" type="ORF">BZB76_0799</name>
</gene>
<feature type="compositionally biased region" description="Low complexity" evidence="5">
    <location>
        <begin position="245"/>
        <end position="255"/>
    </location>
</feature>
<evidence type="ECO:0000259" key="6">
    <source>
        <dbReference type="Pfam" id="PF00656"/>
    </source>
</evidence>
<keyword evidence="4" id="KW-0175">Coiled coil</keyword>
<dbReference type="InterPro" id="IPR011600">
    <property type="entry name" value="Pept_C14_caspase"/>
</dbReference>
<dbReference type="InterPro" id="IPR036322">
    <property type="entry name" value="WD40_repeat_dom_sf"/>
</dbReference>
<dbReference type="NCBIfam" id="NF047832">
    <property type="entry name" value="caspase_w_EACC1"/>
    <property type="match status" value="1"/>
</dbReference>
<evidence type="ECO:0000313" key="8">
    <source>
        <dbReference type="EMBL" id="RKS79338.1"/>
    </source>
</evidence>
<dbReference type="Gene3D" id="3.40.50.1460">
    <property type="match status" value="1"/>
</dbReference>
<dbReference type="RefSeq" id="WP_121432864.1">
    <property type="nucleotide sequence ID" value="NZ_RBWU01000001.1"/>
</dbReference>
<dbReference type="Pfam" id="PF00400">
    <property type="entry name" value="WD40"/>
    <property type="match status" value="2"/>
</dbReference>
<reference evidence="8 9" key="1">
    <citation type="submission" date="2018-10" db="EMBL/GenBank/DDBJ databases">
        <title>Genomic Encyclopedia of Archaeal and Bacterial Type Strains, Phase II (KMG-II): from individual species to whole genera.</title>
        <authorList>
            <person name="Goeker M."/>
        </authorList>
    </citation>
    <scope>NUCLEOTIDE SEQUENCE [LARGE SCALE GENOMIC DNA]</scope>
    <source>
        <strain evidence="8 9">DSM 43383</strain>
    </source>
</reference>
<evidence type="ECO:0000259" key="7">
    <source>
        <dbReference type="Pfam" id="PF20703"/>
    </source>
</evidence>
<accession>A0A495QZ71</accession>
<feature type="repeat" description="WD" evidence="3">
    <location>
        <begin position="822"/>
        <end position="855"/>
    </location>
</feature>
<feature type="region of interest" description="Disordered" evidence="5">
    <location>
        <begin position="245"/>
        <end position="275"/>
    </location>
</feature>
<proteinExistence type="predicted"/>
<evidence type="ECO:0000256" key="1">
    <source>
        <dbReference type="ARBA" id="ARBA00022574"/>
    </source>
</evidence>
<sequence length="1529" mass="165645">MSGERRVVALDSPGSRALVVGTGGHTNGSRLPDVPSIAPTVHELGRVLADRCGMPHVSAHVDPTDPREFLRFLVAEAAAAEDVFLFYYVGHGLIGPGGDLYLATHATEGHGVGLAVDALAYATVREALTECPARSIMVVLDCCFSGRARGSFGTAVAEAFELSHVRGSFLLSSASATEQALAPPDEPYTAFSGELLRFLREGDPAAPLDLTADDAFRYLTRALPARGFPVPHRRAGDRAGEVVLAPNPVAPPVTAHRPSRRDEAPSTTETPCPYRGLEPFTALDSGFFFGRDALVTDVLDRLAERQDAGPVAVVGRSGSGKSSLVQAGVLSAIHAGRLRVPGSRTWPQMVLKPGEHPLRALADRLADGTESLPADDIADRLRNDPSELTDIVRTVLRHRSQRRLVLVVDQVEELFTACTDEDERRAFVQAVHAASRTTGTASPLLTLLVVRADFYGHCTDHPELADVLRDAQIPVAPMRTAQLKDVIERPAEAAGLTLEEGLVDRLLQDLRVGPDDTEEIGTTLPLLSYALMETWRQREGNTLTLAGYQATGGIWRAVTRKADETYAALDPETEQRAARATLLRMVRLGDGTEDTRRRVDLADLEADRPGAGSAAVRTVLDAFVTARLITVADGTAELAHEALLHAWPLLRRWIQDDRADLLLRQELTEAARAWDHAGRDPDRLFKASMLGRVHGSFGDHGRRATLSPLEREFLDASAEEVRRQARNLRRRRAGALAAALLVVTGLAVAAQSRVYAQRQQRAAANVQLVRSSQELAATAATLRESDPAAALRLSLTAYRSAPTPEARASVYTSYVTPFPTPLGRHAGAVPGVTYAPNGRLVASTGKDGKLRLWTVTDPFRPVAAATLPVDGEALAEFSPNKRLLAAHTQRRLHLWDISDPTRPRPLATVPLRPHGAAFRPALDFAPDGTTLAIGTRDGGVELWDVRDPRRPHRTTTFTAGARNVTAIAYGPDGTLAVASDTRSKNGGRIRLWDVRAGREPRQRAALTVGSALALSYSGHLLASAGALNDLHLWDVTDPRRPRETRRSLPSNKDQDNRGVSLRPDGRGLVAAGSTGTLDFWVRDTDFTDGLRESPPISGAAGYDSVAYSPDGRHLLAGRRDGVVELRSMPTVLPSGYLARPHTGTRAFGHGGAVLITGASTTDSGPRIWDVRDPPRATLLAALPRRWDSGTFLRDGKTLISADTNGHVGLWDASDPRRPRLTATLPNAMPVAAGPEGLLATTNRNGGIDMWNIRDLRLPRRTATISVGATSRLRRLISPGFLSTHILGVHYDSTLFLFDVRDPQHPIRRGTVSPFFNTSSYIPSRRLLATGRIFGRGAVQLWDLSDPGSPVDITAEQGSPNALTTEASSLVSLSPQVFAGSAEQGRMLQLWDTRDLTRPTVIDSLSVRGSDLSILNISRDGHFLIGNSGTNGWQLWRVTGADRPELSEFAELPVDTPMEFRADSKALVANLPYDSNRRGNVLLPSSLQFVVWPLDPDPIYRHLCTAVRDGPTDPGWRKYLPPRHYRLGCT</sequence>
<dbReference type="InterPro" id="IPR027417">
    <property type="entry name" value="P-loop_NTPase"/>
</dbReference>
<dbReference type="OrthoDB" id="414967at2"/>
<dbReference type="PROSITE" id="PS00678">
    <property type="entry name" value="WD_REPEATS_1"/>
    <property type="match status" value="1"/>
</dbReference>
<feature type="domain" description="Novel STAND NTPase 1" evidence="7">
    <location>
        <begin position="273"/>
        <end position="682"/>
    </location>
</feature>
<evidence type="ECO:0000313" key="9">
    <source>
        <dbReference type="Proteomes" id="UP000274601"/>
    </source>
</evidence>
<name>A0A495QZ71_9ACTN</name>
<dbReference type="SUPFAM" id="SSF52540">
    <property type="entry name" value="P-loop containing nucleoside triphosphate hydrolases"/>
    <property type="match status" value="1"/>
</dbReference>
<evidence type="ECO:0000256" key="4">
    <source>
        <dbReference type="SAM" id="Coils"/>
    </source>
</evidence>
<dbReference type="InterPro" id="IPR049052">
    <property type="entry name" value="nSTAND1"/>
</dbReference>